<dbReference type="GO" id="GO:0005794">
    <property type="term" value="C:Golgi apparatus"/>
    <property type="evidence" value="ECO:0007669"/>
    <property type="project" value="TreeGrafter"/>
</dbReference>
<dbReference type="PIRSF" id="PIRSF018153">
    <property type="entry name" value="Glyco_trans_15"/>
    <property type="match status" value="1"/>
</dbReference>
<dbReference type="GO" id="GO:0016020">
    <property type="term" value="C:membrane"/>
    <property type="evidence" value="ECO:0007669"/>
    <property type="project" value="InterPro"/>
</dbReference>
<organism evidence="4 5">
    <name type="scientific">Roridomyces roridus</name>
    <dbReference type="NCBI Taxonomy" id="1738132"/>
    <lineage>
        <taxon>Eukaryota</taxon>
        <taxon>Fungi</taxon>
        <taxon>Dikarya</taxon>
        <taxon>Basidiomycota</taxon>
        <taxon>Agaricomycotina</taxon>
        <taxon>Agaricomycetes</taxon>
        <taxon>Agaricomycetidae</taxon>
        <taxon>Agaricales</taxon>
        <taxon>Marasmiineae</taxon>
        <taxon>Mycenaceae</taxon>
        <taxon>Roridomyces</taxon>
    </lineage>
</organism>
<keyword evidence="3" id="KW-0472">Membrane</keyword>
<proteinExistence type="inferred from homology"/>
<dbReference type="PANTHER" id="PTHR31121:SF6">
    <property type="entry name" value="ALPHA-1,2 MANNOSYLTRANSFERASE KTR1"/>
    <property type="match status" value="1"/>
</dbReference>
<comment type="caution">
    <text evidence="4">The sequence shown here is derived from an EMBL/GenBank/DDBJ whole genome shotgun (WGS) entry which is preliminary data.</text>
</comment>
<dbReference type="InterPro" id="IPR029044">
    <property type="entry name" value="Nucleotide-diphossugar_trans"/>
</dbReference>
<evidence type="ECO:0000313" key="5">
    <source>
        <dbReference type="Proteomes" id="UP001221142"/>
    </source>
</evidence>
<dbReference type="InterPro" id="IPR002685">
    <property type="entry name" value="Glyco_trans_15"/>
</dbReference>
<name>A0AAD7BWS3_9AGAR</name>
<protein>
    <submittedName>
        <fullName evidence="4">Glycosyltransferase family 15 protein</fullName>
    </submittedName>
</protein>
<evidence type="ECO:0000313" key="4">
    <source>
        <dbReference type="EMBL" id="KAJ7632634.1"/>
    </source>
</evidence>
<feature type="transmembrane region" description="Helical" evidence="3">
    <location>
        <begin position="12"/>
        <end position="29"/>
    </location>
</feature>
<keyword evidence="3" id="KW-1133">Transmembrane helix</keyword>
<dbReference type="PANTHER" id="PTHR31121">
    <property type="entry name" value="ALPHA-1,2 MANNOSYLTRANSFERASE KTR1"/>
    <property type="match status" value="1"/>
</dbReference>
<dbReference type="Proteomes" id="UP001221142">
    <property type="component" value="Unassembled WGS sequence"/>
</dbReference>
<keyword evidence="5" id="KW-1185">Reference proteome</keyword>
<dbReference type="Pfam" id="PF01793">
    <property type="entry name" value="Glyco_transf_15"/>
    <property type="match status" value="1"/>
</dbReference>
<dbReference type="SUPFAM" id="SSF53448">
    <property type="entry name" value="Nucleotide-diphospho-sugar transferases"/>
    <property type="match status" value="1"/>
</dbReference>
<dbReference type="FunFam" id="3.90.550.10:FF:000051">
    <property type="entry name" value="Alpha-1,2-mannosyltransferase (Ktr4)"/>
    <property type="match status" value="1"/>
</dbReference>
<dbReference type="Gene3D" id="3.90.550.10">
    <property type="entry name" value="Spore Coat Polysaccharide Biosynthesis Protein SpsA, Chain A"/>
    <property type="match status" value="1"/>
</dbReference>
<gene>
    <name evidence="4" type="ORF">FB45DRAFT_1026782</name>
</gene>
<dbReference type="AlphaFoldDB" id="A0AAD7BWS3"/>
<dbReference type="EMBL" id="JARKIF010000008">
    <property type="protein sequence ID" value="KAJ7632634.1"/>
    <property type="molecule type" value="Genomic_DNA"/>
</dbReference>
<comment type="similarity">
    <text evidence="1">Belongs to the glycosyltransferase 15 family.</text>
</comment>
<evidence type="ECO:0000256" key="1">
    <source>
        <dbReference type="ARBA" id="ARBA00007677"/>
    </source>
</evidence>
<dbReference type="GO" id="GO:0006487">
    <property type="term" value="P:protein N-linked glycosylation"/>
    <property type="evidence" value="ECO:0007669"/>
    <property type="project" value="TreeGrafter"/>
</dbReference>
<accession>A0AAD7BWS3</accession>
<evidence type="ECO:0000256" key="2">
    <source>
        <dbReference type="ARBA" id="ARBA00022679"/>
    </source>
</evidence>
<sequence>MAANAIMAPRRYIFLVLLVFVVLSLHFFLRVSNMDYGALPLKSPFHVSSSSNLSISSAIGQYKPSPDPDGRRANATFVFLCRNDDLDGVLASVQSMEDRFNRKFHYPWVFLNDEPFTEDFQQRVTLMTDSPVSFGLIPQEHWVQPDWIDENRARRGRQHLMNQRIIYGGSVPYRNMCRFNSGFFFKHPLLQAYRYYWRVEPSVRFFCDLDYDPFLYMEEHDKIYSFTIALEEHRETVKTLWDSVKEFVAENPHLVNPENAMDFLSNDGGEQYNMCHSIWTFGAAKPIQNSLNFWTAKGGWYYERWGDAPVHSIAASLFARKDQTHFFRDIGYKHDRFGHCPGGAQWTAGRCACNPNDAFDYSAGSCLNRFEALFGVPIQ</sequence>
<dbReference type="GO" id="GO:0000032">
    <property type="term" value="P:cell wall mannoprotein biosynthetic process"/>
    <property type="evidence" value="ECO:0007669"/>
    <property type="project" value="TreeGrafter"/>
</dbReference>
<keyword evidence="2" id="KW-0808">Transferase</keyword>
<keyword evidence="3" id="KW-0812">Transmembrane</keyword>
<reference evidence="4" key="1">
    <citation type="submission" date="2023-03" db="EMBL/GenBank/DDBJ databases">
        <title>Massive genome expansion in bonnet fungi (Mycena s.s.) driven by repeated elements and novel gene families across ecological guilds.</title>
        <authorList>
            <consortium name="Lawrence Berkeley National Laboratory"/>
            <person name="Harder C.B."/>
            <person name="Miyauchi S."/>
            <person name="Viragh M."/>
            <person name="Kuo A."/>
            <person name="Thoen E."/>
            <person name="Andreopoulos B."/>
            <person name="Lu D."/>
            <person name="Skrede I."/>
            <person name="Drula E."/>
            <person name="Henrissat B."/>
            <person name="Morin E."/>
            <person name="Kohler A."/>
            <person name="Barry K."/>
            <person name="LaButti K."/>
            <person name="Morin E."/>
            <person name="Salamov A."/>
            <person name="Lipzen A."/>
            <person name="Mereny Z."/>
            <person name="Hegedus B."/>
            <person name="Baldrian P."/>
            <person name="Stursova M."/>
            <person name="Weitz H."/>
            <person name="Taylor A."/>
            <person name="Grigoriev I.V."/>
            <person name="Nagy L.G."/>
            <person name="Martin F."/>
            <person name="Kauserud H."/>
        </authorList>
    </citation>
    <scope>NUCLEOTIDE SEQUENCE</scope>
    <source>
        <strain evidence="4">9284</strain>
    </source>
</reference>
<dbReference type="GO" id="GO:0000026">
    <property type="term" value="F:alpha-1,2-mannosyltransferase activity"/>
    <property type="evidence" value="ECO:0007669"/>
    <property type="project" value="TreeGrafter"/>
</dbReference>
<evidence type="ECO:0000256" key="3">
    <source>
        <dbReference type="SAM" id="Phobius"/>
    </source>
</evidence>